<feature type="transmembrane region" description="Helical" evidence="1">
    <location>
        <begin position="28"/>
        <end position="46"/>
    </location>
</feature>
<dbReference type="GeneID" id="66488545"/>
<keyword evidence="1" id="KW-0812">Transmembrane</keyword>
<accession>A0A2U4EYG9</accession>
<dbReference type="STRING" id="1289135.A966_10687"/>
<dbReference type="AlphaFoldDB" id="A0A2U4EYG9"/>
<evidence type="ECO:0000313" key="2">
    <source>
        <dbReference type="EMBL" id="EKV56532.1"/>
    </source>
</evidence>
<protein>
    <recommendedName>
        <fullName evidence="4">G domain-containing protein</fullName>
    </recommendedName>
</protein>
<organism evidence="2 3">
    <name type="scientific">Brachyspira hampsonii 30446</name>
    <dbReference type="NCBI Taxonomy" id="1289135"/>
    <lineage>
        <taxon>Bacteria</taxon>
        <taxon>Pseudomonadati</taxon>
        <taxon>Spirochaetota</taxon>
        <taxon>Spirochaetia</taxon>
        <taxon>Brachyspirales</taxon>
        <taxon>Brachyspiraceae</taxon>
        <taxon>Brachyspira</taxon>
    </lineage>
</organism>
<proteinExistence type="predicted"/>
<evidence type="ECO:0008006" key="4">
    <source>
        <dbReference type="Google" id="ProtNLM"/>
    </source>
</evidence>
<evidence type="ECO:0000256" key="1">
    <source>
        <dbReference type="SAM" id="Phobius"/>
    </source>
</evidence>
<dbReference type="RefSeq" id="WP_008725208.1">
    <property type="nucleotide sequence ID" value="NZ_JH994111.1"/>
</dbReference>
<dbReference type="Proteomes" id="UP000011663">
    <property type="component" value="Unassembled WGS sequence"/>
</dbReference>
<keyword evidence="1" id="KW-0472">Membrane</keyword>
<gene>
    <name evidence="2" type="ORF">A966_10687</name>
</gene>
<sequence>MPIPLIIGAIGAIGSAIGAATAGGAATAVIAAAATAAVAGIGIAAYKKATFKPANKDDYADFTILLLGEQAAGKDTVMKSLEDKGFPSGHTITVKHDTITSNVEGKIIKIINTSGSESTFTNTEEARNLSHNIRCYVFDAREFYKDKKIKMGIIDSINECQQRGITLITIGTRGAEVSDINKIENEIRGLGVYCKIFEFKNNPREDLITYIFEECMK</sequence>
<keyword evidence="1" id="KW-1133">Transmembrane helix</keyword>
<dbReference type="EMBL" id="ALNZ01000030">
    <property type="protein sequence ID" value="EKV56532.1"/>
    <property type="molecule type" value="Genomic_DNA"/>
</dbReference>
<comment type="caution">
    <text evidence="2">The sequence shown here is derived from an EMBL/GenBank/DDBJ whole genome shotgun (WGS) entry which is preliminary data.</text>
</comment>
<name>A0A2U4EYG9_9SPIR</name>
<dbReference type="Gene3D" id="3.40.50.300">
    <property type="entry name" value="P-loop containing nucleotide triphosphate hydrolases"/>
    <property type="match status" value="1"/>
</dbReference>
<dbReference type="OrthoDB" id="309069at2"/>
<dbReference type="SUPFAM" id="SSF52540">
    <property type="entry name" value="P-loop containing nucleoside triphosphate hydrolases"/>
    <property type="match status" value="1"/>
</dbReference>
<evidence type="ECO:0000313" key="3">
    <source>
        <dbReference type="Proteomes" id="UP000011663"/>
    </source>
</evidence>
<reference evidence="2 3" key="1">
    <citation type="submission" date="2012-07" db="EMBL/GenBank/DDBJ databases">
        <title>Genome sequence of Brachyspira sp. 30446, isolated from a pig with mucohaemorrhagic colitis.</title>
        <authorList>
            <person name="Rubin J.E."/>
            <person name="Fernando C."/>
            <person name="Harding J.C.S."/>
            <person name="Hill J.E."/>
        </authorList>
    </citation>
    <scope>NUCLEOTIDE SEQUENCE [LARGE SCALE GENOMIC DNA]</scope>
    <source>
        <strain evidence="2 3">30446</strain>
    </source>
</reference>
<dbReference type="InterPro" id="IPR027417">
    <property type="entry name" value="P-loop_NTPase"/>
</dbReference>